<gene>
    <name evidence="1" type="ORF">B0T26DRAFT_722493</name>
</gene>
<name>A0AA40A5M9_9PEZI</name>
<dbReference type="GeneID" id="85325863"/>
<dbReference type="RefSeq" id="XP_060292979.1">
    <property type="nucleotide sequence ID" value="XM_060442593.1"/>
</dbReference>
<reference evidence="1" key="1">
    <citation type="submission" date="2023-06" db="EMBL/GenBank/DDBJ databases">
        <title>Genome-scale phylogeny and comparative genomics of the fungal order Sordariales.</title>
        <authorList>
            <consortium name="Lawrence Berkeley National Laboratory"/>
            <person name="Hensen N."/>
            <person name="Bonometti L."/>
            <person name="Westerberg I."/>
            <person name="Brannstrom I.O."/>
            <person name="Guillou S."/>
            <person name="Cros-Aarteil S."/>
            <person name="Calhoun S."/>
            <person name="Haridas S."/>
            <person name="Kuo A."/>
            <person name="Mondo S."/>
            <person name="Pangilinan J."/>
            <person name="Riley R."/>
            <person name="LaButti K."/>
            <person name="Andreopoulos B."/>
            <person name="Lipzen A."/>
            <person name="Chen C."/>
            <person name="Yanf M."/>
            <person name="Daum C."/>
            <person name="Ng V."/>
            <person name="Clum A."/>
            <person name="Steindorff A."/>
            <person name="Ohm R."/>
            <person name="Martin F."/>
            <person name="Silar P."/>
            <person name="Natvig D."/>
            <person name="Lalanne C."/>
            <person name="Gautier V."/>
            <person name="Ament-velasquez S.L."/>
            <person name="Kruys A."/>
            <person name="Hutchinson M.I."/>
            <person name="Powell A.J."/>
            <person name="Barry K."/>
            <person name="Miller A.N."/>
            <person name="Grigoriev I.V."/>
            <person name="Debuchy R."/>
            <person name="Gladieux P."/>
            <person name="Thoren M.H."/>
            <person name="Johannesson H."/>
        </authorList>
    </citation>
    <scope>NUCLEOTIDE SEQUENCE</scope>
    <source>
        <strain evidence="1">SMH2392-1A</strain>
    </source>
</reference>
<proteinExistence type="predicted"/>
<evidence type="ECO:0000313" key="2">
    <source>
        <dbReference type="Proteomes" id="UP001172101"/>
    </source>
</evidence>
<sequence>MMPWLGNPPALFLPRGLSGFLPSMFFLAHPANPYKFSRSDAGPQVEAKTALVAPAGFPLFQQQANGPATACSCFA</sequence>
<protein>
    <submittedName>
        <fullName evidence="1">Uncharacterized protein</fullName>
    </submittedName>
</protein>
<dbReference type="Proteomes" id="UP001172101">
    <property type="component" value="Unassembled WGS sequence"/>
</dbReference>
<dbReference type="EMBL" id="JAUIRO010000006">
    <property type="protein sequence ID" value="KAK0709675.1"/>
    <property type="molecule type" value="Genomic_DNA"/>
</dbReference>
<evidence type="ECO:0000313" key="1">
    <source>
        <dbReference type="EMBL" id="KAK0709675.1"/>
    </source>
</evidence>
<accession>A0AA40A5M9</accession>
<dbReference type="AlphaFoldDB" id="A0AA40A5M9"/>
<comment type="caution">
    <text evidence="1">The sequence shown here is derived from an EMBL/GenBank/DDBJ whole genome shotgun (WGS) entry which is preliminary data.</text>
</comment>
<keyword evidence="2" id="KW-1185">Reference proteome</keyword>
<organism evidence="1 2">
    <name type="scientific">Lasiosphaeria miniovina</name>
    <dbReference type="NCBI Taxonomy" id="1954250"/>
    <lineage>
        <taxon>Eukaryota</taxon>
        <taxon>Fungi</taxon>
        <taxon>Dikarya</taxon>
        <taxon>Ascomycota</taxon>
        <taxon>Pezizomycotina</taxon>
        <taxon>Sordariomycetes</taxon>
        <taxon>Sordariomycetidae</taxon>
        <taxon>Sordariales</taxon>
        <taxon>Lasiosphaeriaceae</taxon>
        <taxon>Lasiosphaeria</taxon>
    </lineage>
</organism>